<comment type="caution">
    <text evidence="1">The sequence shown here is derived from an EMBL/GenBank/DDBJ whole genome shotgun (WGS) entry which is preliminary data.</text>
</comment>
<organism evidence="1 2">
    <name type="scientific">Rhodofomes roseus</name>
    <dbReference type="NCBI Taxonomy" id="34475"/>
    <lineage>
        <taxon>Eukaryota</taxon>
        <taxon>Fungi</taxon>
        <taxon>Dikarya</taxon>
        <taxon>Basidiomycota</taxon>
        <taxon>Agaricomycotina</taxon>
        <taxon>Agaricomycetes</taxon>
        <taxon>Polyporales</taxon>
        <taxon>Rhodofomes</taxon>
    </lineage>
</organism>
<protein>
    <submittedName>
        <fullName evidence="1">Uncharacterized protein</fullName>
    </submittedName>
</protein>
<reference evidence="1 2" key="1">
    <citation type="submission" date="2019-01" db="EMBL/GenBank/DDBJ databases">
        <title>Genome sequencing of the rare red list fungi Fomitopsis rosea.</title>
        <authorList>
            <person name="Buettner E."/>
            <person name="Kellner H."/>
        </authorList>
    </citation>
    <scope>NUCLEOTIDE SEQUENCE [LARGE SCALE GENOMIC DNA]</scope>
    <source>
        <strain evidence="1 2">DSM 105464</strain>
    </source>
</reference>
<evidence type="ECO:0000313" key="2">
    <source>
        <dbReference type="Proteomes" id="UP000298390"/>
    </source>
</evidence>
<dbReference type="Proteomes" id="UP000298390">
    <property type="component" value="Unassembled WGS sequence"/>
</dbReference>
<gene>
    <name evidence="1" type="ORF">EVJ58_g6278</name>
</gene>
<dbReference type="EMBL" id="SEKV01000346">
    <property type="protein sequence ID" value="TFY58672.1"/>
    <property type="molecule type" value="Genomic_DNA"/>
</dbReference>
<name>A0A4Y9Y917_9APHY</name>
<dbReference type="AlphaFoldDB" id="A0A4Y9Y917"/>
<evidence type="ECO:0000313" key="1">
    <source>
        <dbReference type="EMBL" id="TFY58672.1"/>
    </source>
</evidence>
<sequence>MLWTILRRFGYEDTYNDSLKADTTEGTKLKNFMTLEEAIHDAFDDMELWYETVPSELYIGHNRRIVIGTILRCLQHIKV</sequence>
<accession>A0A4Y9Y917</accession>
<proteinExistence type="predicted"/>